<evidence type="ECO:0000313" key="1">
    <source>
        <dbReference type="EMBL" id="WFT73244.1"/>
    </source>
</evidence>
<dbReference type="EMBL" id="CP121671">
    <property type="protein sequence ID" value="WFT73244.1"/>
    <property type="molecule type" value="Genomic_DNA"/>
</dbReference>
<reference evidence="1 2" key="1">
    <citation type="submission" date="2023-04" db="EMBL/GenBank/DDBJ databases">
        <title>Genome sequence of Halobacillus naozhouensis KACC 21980.</title>
        <authorList>
            <person name="Kim S."/>
            <person name="Heo J."/>
            <person name="Kwon S.-W."/>
        </authorList>
    </citation>
    <scope>NUCLEOTIDE SEQUENCE [LARGE SCALE GENOMIC DNA]</scope>
    <source>
        <strain evidence="1 2">KCTC 13234</strain>
    </source>
</reference>
<dbReference type="Proteomes" id="UP001221597">
    <property type="component" value="Chromosome"/>
</dbReference>
<dbReference type="RefSeq" id="WP_283075265.1">
    <property type="nucleotide sequence ID" value="NZ_CP121671.1"/>
</dbReference>
<dbReference type="InterPro" id="IPR025622">
    <property type="entry name" value="YqzE"/>
</dbReference>
<name>A0ABY8ITA9_9BACI</name>
<gene>
    <name evidence="1" type="ORF">P9989_12605</name>
</gene>
<proteinExistence type="predicted"/>
<dbReference type="Pfam" id="PF14038">
    <property type="entry name" value="YqzE"/>
    <property type="match status" value="1"/>
</dbReference>
<organism evidence="1 2">
    <name type="scientific">Halobacillus naozhouensis</name>
    <dbReference type="NCBI Taxonomy" id="554880"/>
    <lineage>
        <taxon>Bacteria</taxon>
        <taxon>Bacillati</taxon>
        <taxon>Bacillota</taxon>
        <taxon>Bacilli</taxon>
        <taxon>Bacillales</taxon>
        <taxon>Bacillaceae</taxon>
        <taxon>Halobacillus</taxon>
    </lineage>
</organism>
<protein>
    <submittedName>
        <fullName evidence="1">YqzE family protein</fullName>
    </submittedName>
</protein>
<evidence type="ECO:0000313" key="2">
    <source>
        <dbReference type="Proteomes" id="UP001221597"/>
    </source>
</evidence>
<keyword evidence="2" id="KW-1185">Reference proteome</keyword>
<accession>A0ABY8ITA9</accession>
<sequence length="60" mass="7569">MKKNEYVQFLTEEMMKYMHRSKQEKHDRRIQRTSKGSSSYWFGIIPFALKMMKRRWQRHS</sequence>